<evidence type="ECO:0000313" key="3">
    <source>
        <dbReference type="Proteomes" id="UP000006753"/>
    </source>
</evidence>
<gene>
    <name evidence="2" type="ORF">MBM_07280</name>
</gene>
<dbReference type="STRING" id="1072389.K1XPU4"/>
<protein>
    <submittedName>
        <fullName evidence="2">Uncharacterized protein</fullName>
    </submittedName>
</protein>
<sequence>MLPLLKRLLLPVVAISLVCILLSRTPRVPDARYHHLYPPRYTEFQEPLRVPIAQQFPNVSDYPYPLPAVAAVSAAAAFGPAEEGKGEPGFSIPPPPTGPGAVVPQALLHLTTCPRAPNRFTGHIRLPNLLYNISMKSAARDEERRFWNPTIFALPSWAKNQYIIVSMLTPDGETFRRNVLCEANICYPKGQHSPTPRGKYCTDEDLALLGPSGGLRCVTPPIEVDVPPTPAESCSGKELQLADIPGFHDPRLLYSGRGEPILMVVSQSRYACIGVWAIDLRITYPAIEQTFSSSPRRLGPGPLMSYPFLTELTRNPPSTRQSYEKNWVMFFPSPSTSFLQYDLNPTTRSFAQLVGGGLTTENMTDPFEQSCLVDSSVGKAETDVFTIASSWHQATPSLKLFLCLRTNASCLADNPTSVFFAAIQRKHTNGYGLPIRYERYFVVWSATWPFNMLAMSQHPILMANETNRGWKPAEIWDDVPEAKDEDRQAWGEFTYTTTIAYAWGREESDIREKGMGYLDDEVILSLGIDDQNGLYSKIMVLDLLQCLKICPGRI</sequence>
<dbReference type="OrthoDB" id="10262656at2759"/>
<dbReference type="HOGENOM" id="CLU_028974_0_0_1"/>
<dbReference type="EMBL" id="JH921445">
    <property type="protein sequence ID" value="EKD14559.1"/>
    <property type="molecule type" value="Genomic_DNA"/>
</dbReference>
<feature type="signal peptide" evidence="1">
    <location>
        <begin position="1"/>
        <end position="23"/>
    </location>
</feature>
<dbReference type="InParanoid" id="K1XPU4"/>
<organism evidence="2 3">
    <name type="scientific">Marssonina brunnea f. sp. multigermtubi (strain MB_m1)</name>
    <name type="common">Marssonina leaf spot fungus</name>
    <dbReference type="NCBI Taxonomy" id="1072389"/>
    <lineage>
        <taxon>Eukaryota</taxon>
        <taxon>Fungi</taxon>
        <taxon>Dikarya</taxon>
        <taxon>Ascomycota</taxon>
        <taxon>Pezizomycotina</taxon>
        <taxon>Leotiomycetes</taxon>
        <taxon>Helotiales</taxon>
        <taxon>Drepanopezizaceae</taxon>
        <taxon>Drepanopeziza</taxon>
    </lineage>
</organism>
<dbReference type="OMA" id="CEANICH"/>
<dbReference type="Proteomes" id="UP000006753">
    <property type="component" value="Unassembled WGS sequence"/>
</dbReference>
<evidence type="ECO:0000256" key="1">
    <source>
        <dbReference type="SAM" id="SignalP"/>
    </source>
</evidence>
<evidence type="ECO:0000313" key="2">
    <source>
        <dbReference type="EMBL" id="EKD14559.1"/>
    </source>
</evidence>
<dbReference type="KEGG" id="mbe:MBM_07280"/>
<proteinExistence type="predicted"/>
<accession>K1XPU4</accession>
<name>K1XPU4_MARBU</name>
<keyword evidence="3" id="KW-1185">Reference proteome</keyword>
<dbReference type="eggNOG" id="ENOG502SIM1">
    <property type="taxonomic scope" value="Eukaryota"/>
</dbReference>
<keyword evidence="1" id="KW-0732">Signal</keyword>
<reference evidence="2 3" key="1">
    <citation type="journal article" date="2012" name="BMC Genomics">
        <title>Sequencing the genome of Marssonina brunnea reveals fungus-poplar co-evolution.</title>
        <authorList>
            <person name="Zhu S."/>
            <person name="Cao Y.-Z."/>
            <person name="Jiang C."/>
            <person name="Tan B.-Y."/>
            <person name="Wang Z."/>
            <person name="Feng S."/>
            <person name="Zhang L."/>
            <person name="Su X.-H."/>
            <person name="Brejova B."/>
            <person name="Vinar T."/>
            <person name="Xu M."/>
            <person name="Wang M.-X."/>
            <person name="Zhang S.-G."/>
            <person name="Huang M.-R."/>
            <person name="Wu R."/>
            <person name="Zhou Y."/>
        </authorList>
    </citation>
    <scope>NUCLEOTIDE SEQUENCE [LARGE SCALE GENOMIC DNA]</scope>
    <source>
        <strain evidence="2 3">MB_m1</strain>
    </source>
</reference>
<dbReference type="GeneID" id="18763215"/>
<dbReference type="AlphaFoldDB" id="K1XPU4"/>
<dbReference type="RefSeq" id="XP_007295169.1">
    <property type="nucleotide sequence ID" value="XM_007295107.1"/>
</dbReference>
<feature type="chain" id="PRO_5003855558" evidence="1">
    <location>
        <begin position="24"/>
        <end position="554"/>
    </location>
</feature>